<sequence>APRLLEAERAPSLSSRQIVATHVNVFTPDLRTMDRAEPPVSLLTHVTQYPSLPHYKHADVEVMDHSDGSYLT</sequence>
<feature type="non-terminal residue" evidence="1">
    <location>
        <position position="1"/>
    </location>
</feature>
<feature type="non-terminal residue" evidence="1">
    <location>
        <position position="72"/>
    </location>
</feature>
<dbReference type="Proteomes" id="UP001377160">
    <property type="component" value="Unassembled WGS sequence"/>
</dbReference>
<dbReference type="EMBL" id="JBANDX010000231">
    <property type="protein sequence ID" value="MEL0611404.1"/>
    <property type="molecule type" value="Genomic_DNA"/>
</dbReference>
<gene>
    <name evidence="1" type="ORF">V8Z71_24330</name>
</gene>
<name>A0ABU9FYU8_9VIBR</name>
<dbReference type="RefSeq" id="WP_341636248.1">
    <property type="nucleotide sequence ID" value="NZ_JBANDX010000231.1"/>
</dbReference>
<keyword evidence="2" id="KW-1185">Reference proteome</keyword>
<protein>
    <submittedName>
        <fullName evidence="1">Uncharacterized protein</fullName>
    </submittedName>
</protein>
<organism evidence="1 2">
    <name type="scientific">Vibrio echinoideorum</name>
    <dbReference type="NCBI Taxonomy" id="2100116"/>
    <lineage>
        <taxon>Bacteria</taxon>
        <taxon>Pseudomonadati</taxon>
        <taxon>Pseudomonadota</taxon>
        <taxon>Gammaproteobacteria</taxon>
        <taxon>Vibrionales</taxon>
        <taxon>Vibrionaceae</taxon>
        <taxon>Vibrio</taxon>
    </lineage>
</organism>
<evidence type="ECO:0000313" key="2">
    <source>
        <dbReference type="Proteomes" id="UP001377160"/>
    </source>
</evidence>
<reference evidence="1 2" key="1">
    <citation type="submission" date="2024-02" db="EMBL/GenBank/DDBJ databases">
        <title>Bacteria isolated from the canopy kelp, Nereocystis luetkeana.</title>
        <authorList>
            <person name="Pfister C.A."/>
            <person name="Younker I.T."/>
            <person name="Light S.H."/>
        </authorList>
    </citation>
    <scope>NUCLEOTIDE SEQUENCE [LARGE SCALE GENOMIC DNA]</scope>
    <source>
        <strain evidence="1 2">TI.1.15</strain>
    </source>
</reference>
<accession>A0ABU9FYU8</accession>
<evidence type="ECO:0000313" key="1">
    <source>
        <dbReference type="EMBL" id="MEL0611404.1"/>
    </source>
</evidence>
<proteinExistence type="predicted"/>
<comment type="caution">
    <text evidence="1">The sequence shown here is derived from an EMBL/GenBank/DDBJ whole genome shotgun (WGS) entry which is preliminary data.</text>
</comment>